<dbReference type="AlphaFoldDB" id="A0A367ZNK8"/>
<gene>
    <name evidence="1" type="ORF">OZSIB_0210</name>
</gene>
<accession>A0A367ZNK8</accession>
<evidence type="ECO:0000313" key="1">
    <source>
        <dbReference type="EMBL" id="RCK79339.1"/>
    </source>
</evidence>
<name>A0A367ZNK8_9BACT</name>
<evidence type="ECO:0000313" key="2">
    <source>
        <dbReference type="Proteomes" id="UP000252355"/>
    </source>
</evidence>
<dbReference type="Proteomes" id="UP000252355">
    <property type="component" value="Unassembled WGS sequence"/>
</dbReference>
<proteinExistence type="predicted"/>
<organism evidence="1 2">
    <name type="scientific">Candidatus Ozemobacter sibiricus</name>
    <dbReference type="NCBI Taxonomy" id="2268124"/>
    <lineage>
        <taxon>Bacteria</taxon>
        <taxon>Candidatus Ozemobacteria</taxon>
        <taxon>Candidatus Ozemobacterales</taxon>
        <taxon>Candidatus Ozemobacteraceae</taxon>
        <taxon>Candidatus Ozemobacter</taxon>
    </lineage>
</organism>
<reference evidence="1 2" key="1">
    <citation type="submission" date="2018-05" db="EMBL/GenBank/DDBJ databases">
        <title>A metagenomic window into the 2 km-deep terrestrial subsurface aquifer revealed taxonomically and functionally diverse microbial community comprising novel uncultured bacterial lineages.</title>
        <authorList>
            <person name="Kadnikov V.V."/>
            <person name="Mardanov A.V."/>
            <person name="Beletsky A.V."/>
            <person name="Banks D."/>
            <person name="Pimenov N.V."/>
            <person name="Frank Y.A."/>
            <person name="Karnachuk O.V."/>
            <person name="Ravin N.V."/>
        </authorList>
    </citation>
    <scope>NUCLEOTIDE SEQUENCE [LARGE SCALE GENOMIC DNA]</scope>
    <source>
        <strain evidence="1">BY5</strain>
    </source>
</reference>
<dbReference type="EMBL" id="QOQW01000014">
    <property type="protein sequence ID" value="RCK79339.1"/>
    <property type="molecule type" value="Genomic_DNA"/>
</dbReference>
<sequence length="75" mass="8928">MPRARRRTSRHAFLRRLAWPPTNSDGVRVPRLGSLRRERAARRRGWLFPKLGRRMDLPHFDDLLSPFLRSSVPVR</sequence>
<comment type="caution">
    <text evidence="1">The sequence shown here is derived from an EMBL/GenBank/DDBJ whole genome shotgun (WGS) entry which is preliminary data.</text>
</comment>
<protein>
    <submittedName>
        <fullName evidence="1">Uncharacterized protein</fullName>
    </submittedName>
</protein>